<dbReference type="Proteomes" id="UP000245647">
    <property type="component" value="Unassembled WGS sequence"/>
</dbReference>
<comment type="caution">
    <text evidence="1">The sequence shown here is derived from an EMBL/GenBank/DDBJ whole genome shotgun (WGS) entry which is preliminary data.</text>
</comment>
<sequence>MEEGLYEQLITKLLANKLETQLPEQYYIKSSVLDKEEAARYLSMYLAGTIKYALSEYKDENGLSRQIELSNKIIQLLMQELPRLYLNENLIESQGKLLEGFFYGEKIRGYIYLAVNAVK</sequence>
<gene>
    <name evidence="1" type="ORF">DDR33_11590</name>
</gene>
<accession>A0A2U2PGW3</accession>
<evidence type="ECO:0000313" key="2">
    <source>
        <dbReference type="Proteomes" id="UP000245647"/>
    </source>
</evidence>
<evidence type="ECO:0000313" key="1">
    <source>
        <dbReference type="EMBL" id="PWG80658.1"/>
    </source>
</evidence>
<name>A0A2U2PGW3_9SPHI</name>
<dbReference type="RefSeq" id="WP_109415945.1">
    <property type="nucleotide sequence ID" value="NZ_QEAS01000008.1"/>
</dbReference>
<dbReference type="OrthoDB" id="9759819at2"/>
<reference evidence="1 2" key="1">
    <citation type="submission" date="2018-04" db="EMBL/GenBank/DDBJ databases">
        <title>Pedobacter chongqingensis sp. nov., isolated from a rottenly hemp rope.</title>
        <authorList>
            <person name="Cai Y."/>
        </authorList>
    </citation>
    <scope>NUCLEOTIDE SEQUENCE [LARGE SCALE GENOMIC DNA]</scope>
    <source>
        <strain evidence="1 2">FJ4-8</strain>
    </source>
</reference>
<keyword evidence="2" id="KW-1185">Reference proteome</keyword>
<organism evidence="1 2">
    <name type="scientific">Pararcticibacter amylolyticus</name>
    <dbReference type="NCBI Taxonomy" id="2173175"/>
    <lineage>
        <taxon>Bacteria</taxon>
        <taxon>Pseudomonadati</taxon>
        <taxon>Bacteroidota</taxon>
        <taxon>Sphingobacteriia</taxon>
        <taxon>Sphingobacteriales</taxon>
        <taxon>Sphingobacteriaceae</taxon>
        <taxon>Pararcticibacter</taxon>
    </lineage>
</organism>
<proteinExistence type="predicted"/>
<protein>
    <submittedName>
        <fullName evidence="1">Uncharacterized protein</fullName>
    </submittedName>
</protein>
<dbReference type="AlphaFoldDB" id="A0A2U2PGW3"/>
<dbReference type="EMBL" id="QEAS01000008">
    <property type="protein sequence ID" value="PWG80658.1"/>
    <property type="molecule type" value="Genomic_DNA"/>
</dbReference>